<feature type="region of interest" description="Disordered" evidence="1">
    <location>
        <begin position="1"/>
        <end position="20"/>
    </location>
</feature>
<comment type="caution">
    <text evidence="2">The sequence shown here is derived from an EMBL/GenBank/DDBJ whole genome shotgun (WGS) entry which is preliminary data.</text>
</comment>
<accession>A0A5C7FN11</accession>
<organism evidence="2 3">
    <name type="scientific">Massilia arenae</name>
    <dbReference type="NCBI Taxonomy" id="2603288"/>
    <lineage>
        <taxon>Bacteria</taxon>
        <taxon>Pseudomonadati</taxon>
        <taxon>Pseudomonadota</taxon>
        <taxon>Betaproteobacteria</taxon>
        <taxon>Burkholderiales</taxon>
        <taxon>Oxalobacteraceae</taxon>
        <taxon>Telluria group</taxon>
        <taxon>Massilia</taxon>
    </lineage>
</organism>
<dbReference type="EMBL" id="VPFD01000058">
    <property type="protein sequence ID" value="TXF95807.1"/>
    <property type="molecule type" value="Genomic_DNA"/>
</dbReference>
<protein>
    <submittedName>
        <fullName evidence="2">Cyclase</fullName>
    </submittedName>
</protein>
<dbReference type="RefSeq" id="WP_147937486.1">
    <property type="nucleotide sequence ID" value="NZ_VPFD01000058.1"/>
</dbReference>
<dbReference type="Proteomes" id="UP000321413">
    <property type="component" value="Unassembled WGS sequence"/>
</dbReference>
<gene>
    <name evidence="2" type="ORF">FVD38_26240</name>
</gene>
<sequence>MKPPHLLTHIPDPDAEPYTPDPRSAWRVKLAFRVDFTNGGHVEGEDFLLDIPGRDLSTERAAEILVSSMNLLRAGPVTIRSMHIVRRGEHDDL</sequence>
<keyword evidence="3" id="KW-1185">Reference proteome</keyword>
<evidence type="ECO:0000313" key="2">
    <source>
        <dbReference type="EMBL" id="TXF95807.1"/>
    </source>
</evidence>
<name>A0A5C7FN11_9BURK</name>
<evidence type="ECO:0000256" key="1">
    <source>
        <dbReference type="SAM" id="MobiDB-lite"/>
    </source>
</evidence>
<evidence type="ECO:0000313" key="3">
    <source>
        <dbReference type="Proteomes" id="UP000321413"/>
    </source>
</evidence>
<dbReference type="AlphaFoldDB" id="A0A5C7FN11"/>
<reference evidence="2 3" key="1">
    <citation type="submission" date="2019-08" db="EMBL/GenBank/DDBJ databases">
        <title>Massilia golmudensis sp. nov., isolated from sand in the Qinghai-Tibetan Plateau.</title>
        <authorList>
            <person name="Zhang B."/>
        </authorList>
    </citation>
    <scope>NUCLEOTIDE SEQUENCE [LARGE SCALE GENOMIC DNA]</scope>
    <source>
        <strain evidence="2 3">GEM5</strain>
    </source>
</reference>
<proteinExistence type="predicted"/>